<dbReference type="Pfam" id="PF01168">
    <property type="entry name" value="Ala_racemase_N"/>
    <property type="match status" value="1"/>
</dbReference>
<organism evidence="3 4">
    <name type="scientific">Candidatus Clostridium radicumherbarum</name>
    <dbReference type="NCBI Taxonomy" id="3381662"/>
    <lineage>
        <taxon>Bacteria</taxon>
        <taxon>Bacillati</taxon>
        <taxon>Bacillota</taxon>
        <taxon>Clostridia</taxon>
        <taxon>Eubacteriales</taxon>
        <taxon>Clostridiaceae</taxon>
        <taxon>Clostridium</taxon>
    </lineage>
</organism>
<evidence type="ECO:0000313" key="3">
    <source>
        <dbReference type="EMBL" id="MFL0268834.1"/>
    </source>
</evidence>
<dbReference type="EMBL" id="JBJHZY010000002">
    <property type="protein sequence ID" value="MFL0268834.1"/>
    <property type="molecule type" value="Genomic_DNA"/>
</dbReference>
<feature type="domain" description="Alanine racemase N-terminal" evidence="1">
    <location>
        <begin position="34"/>
        <end position="265"/>
    </location>
</feature>
<evidence type="ECO:0000259" key="2">
    <source>
        <dbReference type="Pfam" id="PF21279"/>
    </source>
</evidence>
<sequence length="392" mass="43640">MFLETALKRNPKLIETAFKLHSEGLIEPDTYILDLDTILRNAREIKNEADKNNIKLYFMTKQFGRNPYISKELIKLGYEGAVAVDYREAETLASNGIKLGHVGHLVQIPKYKIEAILKSKPEFITVYSLEKAKEVSEAAVKLGFTQKIMIRVIDKGDILYPAQYGGFYLEELLKAADEIISLPNLKLAGLTSFPCFLYNSAIGSIKETSNVYTLQKAKKLLEEKLGIKIQQMNMPSATCCINMDNIARLGGTHGEPGHGLLGTTPIHAVSEQVERPAIVYVSEISHNLGNESFCYGGGHYRRSHMENALVGKSIKDSKKYKVGTLAPESIDYYFTLENKASVGDTVIMSFRTQIFVTRSRVAVIKGIQSGKPELVGIYDSQGKLLEGGRLYE</sequence>
<feature type="domain" description="YhfX-like C-terminal" evidence="2">
    <location>
        <begin position="279"/>
        <end position="374"/>
    </location>
</feature>
<evidence type="ECO:0000313" key="4">
    <source>
        <dbReference type="Proteomes" id="UP001623661"/>
    </source>
</evidence>
<dbReference type="Proteomes" id="UP001623661">
    <property type="component" value="Unassembled WGS sequence"/>
</dbReference>
<reference evidence="3 4" key="1">
    <citation type="submission" date="2024-11" db="EMBL/GenBank/DDBJ databases">
        <authorList>
            <person name="Heng Y.C."/>
            <person name="Lim A.C.H."/>
            <person name="Lee J.K.Y."/>
            <person name="Kittelmann S."/>
        </authorList>
    </citation>
    <scope>NUCLEOTIDE SEQUENCE [LARGE SCALE GENOMIC DNA]</scope>
    <source>
        <strain evidence="3 4">WILCCON 0202</strain>
    </source>
</reference>
<accession>A0ABW8TU09</accession>
<evidence type="ECO:0000259" key="1">
    <source>
        <dbReference type="Pfam" id="PF01168"/>
    </source>
</evidence>
<dbReference type="CDD" id="cd06811">
    <property type="entry name" value="PLPDE_III_yhfX_like"/>
    <property type="match status" value="1"/>
</dbReference>
<gene>
    <name evidence="3" type="ORF">ACJDUH_12095</name>
</gene>
<proteinExistence type="predicted"/>
<dbReference type="InterPro" id="IPR048449">
    <property type="entry name" value="YhfX-like_C"/>
</dbReference>
<dbReference type="SUPFAM" id="SSF51419">
    <property type="entry name" value="PLP-binding barrel"/>
    <property type="match status" value="1"/>
</dbReference>
<dbReference type="Gene3D" id="2.40.37.30">
    <property type="match status" value="2"/>
</dbReference>
<dbReference type="Pfam" id="PF21279">
    <property type="entry name" value="YhfX-like_C"/>
    <property type="match status" value="1"/>
</dbReference>
<dbReference type="RefSeq" id="WP_406765456.1">
    <property type="nucleotide sequence ID" value="NZ_JBJHZY010000002.1"/>
</dbReference>
<dbReference type="InterPro" id="IPR001608">
    <property type="entry name" value="Ala_racemase_N"/>
</dbReference>
<name>A0ABW8TU09_9CLOT</name>
<protein>
    <submittedName>
        <fullName evidence="3">YhfX family PLP-dependent enzyme</fullName>
    </submittedName>
</protein>
<comment type="caution">
    <text evidence="3">The sequence shown here is derived from an EMBL/GenBank/DDBJ whole genome shotgun (WGS) entry which is preliminary data.</text>
</comment>
<dbReference type="InterPro" id="IPR029066">
    <property type="entry name" value="PLP-binding_barrel"/>
</dbReference>
<keyword evidence="4" id="KW-1185">Reference proteome</keyword>